<name>A0A3P7MCN7_CYLGO</name>
<evidence type="ECO:0000313" key="1">
    <source>
        <dbReference type="EMBL" id="VDN21273.1"/>
    </source>
</evidence>
<dbReference type="Proteomes" id="UP000271889">
    <property type="component" value="Unassembled WGS sequence"/>
</dbReference>
<dbReference type="AlphaFoldDB" id="A0A3P7MCN7"/>
<dbReference type="EMBL" id="UYRV01105525">
    <property type="protein sequence ID" value="VDN21273.1"/>
    <property type="molecule type" value="Genomic_DNA"/>
</dbReference>
<reference evidence="1 2" key="1">
    <citation type="submission" date="2018-11" db="EMBL/GenBank/DDBJ databases">
        <authorList>
            <consortium name="Pathogen Informatics"/>
        </authorList>
    </citation>
    <scope>NUCLEOTIDE SEQUENCE [LARGE SCALE GENOMIC DNA]</scope>
</reference>
<sequence>MLRRKPFRKHGSIRGRQLRLWLNRVSTTRSVLLGR</sequence>
<accession>A0A3P7MCN7</accession>
<evidence type="ECO:0000313" key="2">
    <source>
        <dbReference type="Proteomes" id="UP000271889"/>
    </source>
</evidence>
<protein>
    <submittedName>
        <fullName evidence="1">Uncharacterized protein</fullName>
    </submittedName>
</protein>
<proteinExistence type="predicted"/>
<organism evidence="1 2">
    <name type="scientific">Cylicostephanus goldi</name>
    <name type="common">Nematode worm</name>
    <dbReference type="NCBI Taxonomy" id="71465"/>
    <lineage>
        <taxon>Eukaryota</taxon>
        <taxon>Metazoa</taxon>
        <taxon>Ecdysozoa</taxon>
        <taxon>Nematoda</taxon>
        <taxon>Chromadorea</taxon>
        <taxon>Rhabditida</taxon>
        <taxon>Rhabditina</taxon>
        <taxon>Rhabditomorpha</taxon>
        <taxon>Strongyloidea</taxon>
        <taxon>Strongylidae</taxon>
        <taxon>Cylicostephanus</taxon>
    </lineage>
</organism>
<keyword evidence="2" id="KW-1185">Reference proteome</keyword>
<gene>
    <name evidence="1" type="ORF">CGOC_LOCUS8994</name>
</gene>